<gene>
    <name evidence="6" type="primary">mtnN</name>
    <name evidence="8" type="ORF">SAMN05421767_10933</name>
</gene>
<keyword evidence="9" id="KW-1185">Reference proteome</keyword>
<dbReference type="PANTHER" id="PTHR46832">
    <property type="entry name" value="5'-METHYLTHIOADENOSINE/S-ADENOSYLHOMOCYSTEINE NUCLEOSIDASE"/>
    <property type="match status" value="1"/>
</dbReference>
<dbReference type="OrthoDB" id="9792278at2"/>
<dbReference type="NCBIfam" id="NF004079">
    <property type="entry name" value="PRK05584.1"/>
    <property type="match status" value="1"/>
</dbReference>
<dbReference type="STRING" id="137733.SAMN05421767_10933"/>
<dbReference type="Pfam" id="PF01048">
    <property type="entry name" value="PNP_UDP_1"/>
    <property type="match status" value="1"/>
</dbReference>
<dbReference type="PANTHER" id="PTHR46832:SF1">
    <property type="entry name" value="5'-METHYLTHIOADENOSINE_S-ADENOSYLHOMOCYSTEINE NUCLEOSIDASE"/>
    <property type="match status" value="1"/>
</dbReference>
<evidence type="ECO:0000256" key="2">
    <source>
        <dbReference type="ARBA" id="ARBA00022605"/>
    </source>
</evidence>
<dbReference type="SUPFAM" id="SSF53167">
    <property type="entry name" value="Purine and uridine phosphorylases"/>
    <property type="match status" value="1"/>
</dbReference>
<dbReference type="GO" id="GO:0009164">
    <property type="term" value="P:nucleoside catabolic process"/>
    <property type="evidence" value="ECO:0007669"/>
    <property type="project" value="InterPro"/>
</dbReference>
<evidence type="ECO:0000256" key="4">
    <source>
        <dbReference type="ARBA" id="ARBA00023167"/>
    </source>
</evidence>
<dbReference type="GO" id="GO:0008782">
    <property type="term" value="F:adenosylhomocysteine nucleosidase activity"/>
    <property type="evidence" value="ECO:0007669"/>
    <property type="project" value="UniProtKB-UniRule"/>
</dbReference>
<evidence type="ECO:0000313" key="8">
    <source>
        <dbReference type="EMBL" id="SEQ87364.1"/>
    </source>
</evidence>
<sequence length="231" mass="25260">MRIGIIAAMAEEKKLLEERMELTKIHKIAGWEFFEGKLANQEVIVVQSGIGKVMSAIATTLLIEKFGAGLIINTGSAGGLDKSLQIGDVVVASELAYSDVDVTAFGYDYGQLPQMPTRYKTQDDFIEQTIKAAEETGLRATKGLIVTADSFIHRKDQFDDIMKHFPDVYATEMEGAAIAQVCHTFDVPCLVIRAMSDIPESGTSAVSFDEFIIEAGKKSAEMVCLLLKNIK</sequence>
<dbReference type="Proteomes" id="UP000198556">
    <property type="component" value="Unassembled WGS sequence"/>
</dbReference>
<dbReference type="GO" id="GO:0005829">
    <property type="term" value="C:cytosol"/>
    <property type="evidence" value="ECO:0007669"/>
    <property type="project" value="TreeGrafter"/>
</dbReference>
<keyword evidence="2 6" id="KW-0028">Amino-acid biosynthesis</keyword>
<name>A0A1H9JKE3_9LACT</name>
<dbReference type="UniPathway" id="UPA00904">
    <property type="reaction ID" value="UER00871"/>
</dbReference>
<evidence type="ECO:0000256" key="6">
    <source>
        <dbReference type="HAMAP-Rule" id="MF_01684"/>
    </source>
</evidence>
<feature type="binding site" evidence="6">
    <location>
        <position position="78"/>
    </location>
    <ligand>
        <name>substrate</name>
    </ligand>
</feature>
<dbReference type="InterPro" id="IPR035994">
    <property type="entry name" value="Nucleoside_phosphorylase_sf"/>
</dbReference>
<dbReference type="EMBL" id="FOGF01000009">
    <property type="protein sequence ID" value="SEQ87364.1"/>
    <property type="molecule type" value="Genomic_DNA"/>
</dbReference>
<reference evidence="8 9" key="1">
    <citation type="submission" date="2016-10" db="EMBL/GenBank/DDBJ databases">
        <authorList>
            <person name="de Groot N.N."/>
        </authorList>
    </citation>
    <scope>NUCLEOTIDE SEQUENCE [LARGE SCALE GENOMIC DNA]</scope>
    <source>
        <strain evidence="8 9">DSM 15827</strain>
    </source>
</reference>
<dbReference type="HAMAP" id="MF_01684">
    <property type="entry name" value="Salvage_MtnN"/>
    <property type="match status" value="1"/>
</dbReference>
<feature type="binding site" evidence="6">
    <location>
        <position position="152"/>
    </location>
    <ligand>
        <name>substrate</name>
    </ligand>
</feature>
<comment type="catalytic activity">
    <reaction evidence="5">
        <text>5'-deoxyadenosine + H2O = 5-deoxy-D-ribose + adenine</text>
        <dbReference type="Rhea" id="RHEA:29859"/>
        <dbReference type="ChEBI" id="CHEBI:15377"/>
        <dbReference type="ChEBI" id="CHEBI:16708"/>
        <dbReference type="ChEBI" id="CHEBI:17319"/>
        <dbReference type="ChEBI" id="CHEBI:149540"/>
        <dbReference type="EC" id="3.2.2.9"/>
    </reaction>
    <physiologicalReaction direction="left-to-right" evidence="5">
        <dbReference type="Rhea" id="RHEA:29860"/>
    </physiologicalReaction>
</comment>
<proteinExistence type="inferred from homology"/>
<feature type="domain" description="Nucleoside phosphorylase" evidence="7">
    <location>
        <begin position="2"/>
        <end position="227"/>
    </location>
</feature>
<evidence type="ECO:0000256" key="1">
    <source>
        <dbReference type="ARBA" id="ARBA00004945"/>
    </source>
</evidence>
<protein>
    <recommendedName>
        <fullName evidence="6">5'-methylthioadenosine/S-adenosylhomocysteine nucleosidase</fullName>
        <shortName evidence="6">MTA/SAH nucleosidase</shortName>
        <shortName evidence="6">MTAN</shortName>
        <ecNumber evidence="6">3.2.2.9</ecNumber>
    </recommendedName>
    <alternativeName>
        <fullName evidence="6">5'-deoxyadenosine nucleosidase</fullName>
        <shortName evidence="6">DOA nucleosidase</shortName>
        <shortName evidence="6">dAdo nucleosidase</shortName>
    </alternativeName>
    <alternativeName>
        <fullName evidence="6">5'-methylthioadenosine nucleosidase</fullName>
        <shortName evidence="6">MTA nucleosidase</shortName>
    </alternativeName>
    <alternativeName>
        <fullName evidence="6">S-adenosylhomocysteine nucleosidase</fullName>
        <shortName evidence="6">AdoHcy nucleosidase</shortName>
        <shortName evidence="6">SAH nucleosidase</shortName>
        <shortName evidence="6">SRH nucleosidase</shortName>
    </alternativeName>
</protein>
<dbReference type="NCBIfam" id="TIGR01704">
    <property type="entry name" value="MTA_SAH-Nsdase"/>
    <property type="match status" value="1"/>
</dbReference>
<comment type="catalytic activity">
    <reaction evidence="6">
        <text>S-methyl-5'-thioadenosine + H2O = 5-(methylsulfanyl)-D-ribose + adenine</text>
        <dbReference type="Rhea" id="RHEA:13617"/>
        <dbReference type="ChEBI" id="CHEBI:15377"/>
        <dbReference type="ChEBI" id="CHEBI:16708"/>
        <dbReference type="ChEBI" id="CHEBI:17509"/>
        <dbReference type="ChEBI" id="CHEBI:78440"/>
        <dbReference type="EC" id="3.2.2.9"/>
    </reaction>
</comment>
<comment type="catalytic activity">
    <reaction evidence="6">
        <text>S-adenosyl-L-homocysteine + H2O = S-(5-deoxy-D-ribos-5-yl)-L-homocysteine + adenine</text>
        <dbReference type="Rhea" id="RHEA:17805"/>
        <dbReference type="ChEBI" id="CHEBI:15377"/>
        <dbReference type="ChEBI" id="CHEBI:16708"/>
        <dbReference type="ChEBI" id="CHEBI:57856"/>
        <dbReference type="ChEBI" id="CHEBI:58195"/>
        <dbReference type="EC" id="3.2.2.9"/>
    </reaction>
</comment>
<evidence type="ECO:0000256" key="5">
    <source>
        <dbReference type="ARBA" id="ARBA00050313"/>
    </source>
</evidence>
<comment type="similarity">
    <text evidence="6">Belongs to the PNP/UDP phosphorylase family. MtnN subfamily.</text>
</comment>
<feature type="active site" description="Proton donor" evidence="6">
    <location>
        <position position="197"/>
    </location>
</feature>
<comment type="pathway">
    <text evidence="1 6">Amino-acid biosynthesis; L-methionine biosynthesis via salvage pathway; S-methyl-5-thio-alpha-D-ribose 1-phosphate from S-methyl-5'-thioadenosine (hydrolase route): step 1/2.</text>
</comment>
<evidence type="ECO:0000259" key="7">
    <source>
        <dbReference type="Pfam" id="PF01048"/>
    </source>
</evidence>
<evidence type="ECO:0000313" key="9">
    <source>
        <dbReference type="Proteomes" id="UP000198556"/>
    </source>
</evidence>
<accession>A0A1H9JKE3</accession>
<dbReference type="RefSeq" id="WP_089746287.1">
    <property type="nucleotide sequence ID" value="NZ_FOGF01000009.1"/>
</dbReference>
<feature type="active site" description="Proton acceptor" evidence="6">
    <location>
        <position position="12"/>
    </location>
</feature>
<feature type="binding site" evidence="6">
    <location>
        <begin position="173"/>
        <end position="174"/>
    </location>
    <ligand>
        <name>substrate</name>
    </ligand>
</feature>
<organism evidence="8 9">
    <name type="scientific">Granulicatella balaenopterae</name>
    <dbReference type="NCBI Taxonomy" id="137733"/>
    <lineage>
        <taxon>Bacteria</taxon>
        <taxon>Bacillati</taxon>
        <taxon>Bacillota</taxon>
        <taxon>Bacilli</taxon>
        <taxon>Lactobacillales</taxon>
        <taxon>Carnobacteriaceae</taxon>
        <taxon>Granulicatella</taxon>
    </lineage>
</organism>
<dbReference type="Gene3D" id="3.40.50.1580">
    <property type="entry name" value="Nucleoside phosphorylase domain"/>
    <property type="match status" value="1"/>
</dbReference>
<dbReference type="FunFam" id="3.40.50.1580:FF:000001">
    <property type="entry name" value="MTA/SAH nucleosidase family protein"/>
    <property type="match status" value="1"/>
</dbReference>
<keyword evidence="3 6" id="KW-0378">Hydrolase</keyword>
<dbReference type="GO" id="GO:0019509">
    <property type="term" value="P:L-methionine salvage from methylthioadenosine"/>
    <property type="evidence" value="ECO:0007669"/>
    <property type="project" value="UniProtKB-UniRule"/>
</dbReference>
<comment type="function">
    <text evidence="6">Catalyzes the irreversible cleavage of the glycosidic bond in both 5'-methylthioadenosine (MTA) and S-adenosylhomocysteine (SAH/AdoHcy) to adenine and the corresponding thioribose, 5'-methylthioribose and S-ribosylhomocysteine, respectively. Also cleaves 5'-deoxyadenosine, a toxic by-product of radical S-adenosylmethionine (SAM) enzymes, into 5-deoxyribose and adenine.</text>
</comment>
<dbReference type="InterPro" id="IPR000845">
    <property type="entry name" value="Nucleoside_phosphorylase_d"/>
</dbReference>
<dbReference type="GO" id="GO:0019284">
    <property type="term" value="P:L-methionine salvage from S-adenosylmethionine"/>
    <property type="evidence" value="ECO:0007669"/>
    <property type="project" value="TreeGrafter"/>
</dbReference>
<dbReference type="EC" id="3.2.2.9" evidence="6"/>
<dbReference type="CDD" id="cd09008">
    <property type="entry name" value="MTAN"/>
    <property type="match status" value="1"/>
</dbReference>
<dbReference type="AlphaFoldDB" id="A0A1H9JKE3"/>
<keyword evidence="4 6" id="KW-0486">Methionine biosynthesis</keyword>
<evidence type="ECO:0000256" key="3">
    <source>
        <dbReference type="ARBA" id="ARBA00022801"/>
    </source>
</evidence>
<dbReference type="GO" id="GO:0008930">
    <property type="term" value="F:methylthioadenosine nucleosidase activity"/>
    <property type="evidence" value="ECO:0007669"/>
    <property type="project" value="UniProtKB-UniRule"/>
</dbReference>
<dbReference type="InterPro" id="IPR010049">
    <property type="entry name" value="MTA_SAH_Nsdase"/>
</dbReference>